<protein>
    <recommendedName>
        <fullName evidence="3">Rho termination factor-like N-terminal domain-containing protein</fullName>
    </recommendedName>
</protein>
<dbReference type="Pfam" id="PF07498">
    <property type="entry name" value="Rho_N"/>
    <property type="match status" value="1"/>
</dbReference>
<evidence type="ECO:0000256" key="2">
    <source>
        <dbReference type="SAM" id="Phobius"/>
    </source>
</evidence>
<keyword evidence="2" id="KW-1133">Transmembrane helix</keyword>
<reference evidence="4" key="1">
    <citation type="journal article" date="2020" name="Nature">
        <title>Giant virus diversity and host interactions through global metagenomics.</title>
        <authorList>
            <person name="Schulz F."/>
            <person name="Roux S."/>
            <person name="Paez-Espino D."/>
            <person name="Jungbluth S."/>
            <person name="Walsh D.A."/>
            <person name="Denef V.J."/>
            <person name="McMahon K.D."/>
            <person name="Konstantinidis K.T."/>
            <person name="Eloe-Fadrosh E.A."/>
            <person name="Kyrpides N.C."/>
            <person name="Woyke T."/>
        </authorList>
    </citation>
    <scope>NUCLEOTIDE SEQUENCE</scope>
    <source>
        <strain evidence="4">GVMAG-M-3300023174-60</strain>
    </source>
</reference>
<feature type="region of interest" description="Disordered" evidence="1">
    <location>
        <begin position="60"/>
        <end position="121"/>
    </location>
</feature>
<keyword evidence="2" id="KW-0472">Membrane</keyword>
<organism evidence="4">
    <name type="scientific">viral metagenome</name>
    <dbReference type="NCBI Taxonomy" id="1070528"/>
    <lineage>
        <taxon>unclassified sequences</taxon>
        <taxon>metagenomes</taxon>
        <taxon>organismal metagenomes</taxon>
    </lineage>
</organism>
<feature type="domain" description="Rho termination factor-like N-terminal" evidence="3">
    <location>
        <begin position="148"/>
        <end position="189"/>
    </location>
</feature>
<feature type="compositionally biased region" description="Low complexity" evidence="1">
    <location>
        <begin position="202"/>
        <end position="212"/>
    </location>
</feature>
<dbReference type="AlphaFoldDB" id="A0A6C0DTP3"/>
<feature type="compositionally biased region" description="Acidic residues" evidence="1">
    <location>
        <begin position="112"/>
        <end position="121"/>
    </location>
</feature>
<keyword evidence="2" id="KW-0812">Transmembrane</keyword>
<evidence type="ECO:0000256" key="1">
    <source>
        <dbReference type="SAM" id="MobiDB-lite"/>
    </source>
</evidence>
<dbReference type="GO" id="GO:0006353">
    <property type="term" value="P:DNA-templated transcription termination"/>
    <property type="evidence" value="ECO:0007669"/>
    <property type="project" value="InterPro"/>
</dbReference>
<feature type="region of interest" description="Disordered" evidence="1">
    <location>
        <begin position="167"/>
        <end position="219"/>
    </location>
</feature>
<proteinExistence type="predicted"/>
<evidence type="ECO:0000313" key="4">
    <source>
        <dbReference type="EMBL" id="QHT20326.1"/>
    </source>
</evidence>
<dbReference type="SMART" id="SM00959">
    <property type="entry name" value="Rho_N"/>
    <property type="match status" value="1"/>
</dbReference>
<dbReference type="EMBL" id="MN739677">
    <property type="protein sequence ID" value="QHT20326.1"/>
    <property type="molecule type" value="Genomic_DNA"/>
</dbReference>
<accession>A0A6C0DTP3</accession>
<dbReference type="InterPro" id="IPR011112">
    <property type="entry name" value="Rho-like_N"/>
</dbReference>
<sequence length="219" mass="23256">MTSLSDTLTVGLVLVLLFGSIALYLYTRIQQAEQKISLLESILLDLKMSAEIKSYTELPAATSVPRATSSTEHNGGEYAPFDEDSSDNTDNYPSAVSDAEKVNPVESVSQSEETDAVDNEVDQYKSVVAEAVKEENESLPNSSKVSVNYEAMTLKELQNLAKSRGITGAGSMKKGATIEALKTSDRSSTVEPGSSTLGGTGSSSFLETSSPFQGSSESQ</sequence>
<name>A0A6C0DTP3_9ZZZZ</name>
<feature type="transmembrane region" description="Helical" evidence="2">
    <location>
        <begin position="6"/>
        <end position="26"/>
    </location>
</feature>
<evidence type="ECO:0000259" key="3">
    <source>
        <dbReference type="SMART" id="SM00959"/>
    </source>
</evidence>